<sequence>MLLTFSNDQDNYLPMIVAEQKAIKQALLDHVDKNYLELRDVQHASTEEIFYLVNRYHQRLHIFHYGGHADRESLQLEREVGVVQTAHARGIAGLLGTQNQLKLVFLNGCATAGQVKVLLDEGVPAVIATRVPINDREAQHFGAQFYQALSAGSTIREAFRKARAFIETTRNDLDIQESPLGRGIDLSRLHATEPIPWGLYYRPDREEVLDWKLPVESPLEVNFGAEQWKNRWESPVNDLLVNESLKAIRESEIVKELARKIHKERKAGNSSRRPTDAEKKDTLVRAYPAPVSVHLRALFSSSHSAKYDEARLAQTVNTYQKTMQFLAFILLSDIWDHHHRKAGGIQLNEAERLQLRAFFELNAIAVKTFDYFQLLHALLGIISRNQLVCYVEELGRVGPSWSTDQRMIECNDFFQRMRSELEYDIPGRLIEAYGMEAEQRLAQLLEAIHFLAHYKMAVVKHIEVKQMKHMPPKAYRHIIVELDNNYQDIGERDRQQELAESTDMESVLLYRETLNKSLNLSPFFLDENALIREYNSKLYHFSHWTESGLCYYWMENEKDTLQVSGRMYPRILQQFELVRQDLLQEEAPSRVATEFDDDDILSVI</sequence>
<accession>A0A2D0N4X5</accession>
<dbReference type="AlphaFoldDB" id="A0A2D0N4X5"/>
<dbReference type="InterPro" id="IPR024983">
    <property type="entry name" value="CHAT_dom"/>
</dbReference>
<protein>
    <recommendedName>
        <fullName evidence="1">CHAT domain-containing protein</fullName>
    </recommendedName>
</protein>
<name>A0A2D0N4X5_FLAN2</name>
<evidence type="ECO:0000259" key="1">
    <source>
        <dbReference type="Pfam" id="PF12770"/>
    </source>
</evidence>
<reference evidence="2 3" key="1">
    <citation type="submission" date="2017-10" db="EMBL/GenBank/DDBJ databases">
        <title>The draft genome sequence of Lewinella nigricans NBRC 102662.</title>
        <authorList>
            <person name="Wang K."/>
        </authorList>
    </citation>
    <scope>NUCLEOTIDE SEQUENCE [LARGE SCALE GENOMIC DNA]</scope>
    <source>
        <strain evidence="2 3">NBRC 102662</strain>
    </source>
</reference>
<gene>
    <name evidence="2" type="ORF">CRP01_26515</name>
</gene>
<feature type="domain" description="CHAT" evidence="1">
    <location>
        <begin position="57"/>
        <end position="189"/>
    </location>
</feature>
<keyword evidence="3" id="KW-1185">Reference proteome</keyword>
<evidence type="ECO:0000313" key="3">
    <source>
        <dbReference type="Proteomes" id="UP000223913"/>
    </source>
</evidence>
<evidence type="ECO:0000313" key="2">
    <source>
        <dbReference type="EMBL" id="PHN03555.1"/>
    </source>
</evidence>
<dbReference type="Pfam" id="PF12770">
    <property type="entry name" value="CHAT"/>
    <property type="match status" value="1"/>
</dbReference>
<dbReference type="Proteomes" id="UP000223913">
    <property type="component" value="Unassembled WGS sequence"/>
</dbReference>
<comment type="caution">
    <text evidence="2">The sequence shown here is derived from an EMBL/GenBank/DDBJ whole genome shotgun (WGS) entry which is preliminary data.</text>
</comment>
<organism evidence="2 3">
    <name type="scientific">Flavilitoribacter nigricans (strain ATCC 23147 / DSM 23189 / NBRC 102662 / NCIMB 1420 / SS-2)</name>
    <name type="common">Lewinella nigricans</name>
    <dbReference type="NCBI Taxonomy" id="1122177"/>
    <lineage>
        <taxon>Bacteria</taxon>
        <taxon>Pseudomonadati</taxon>
        <taxon>Bacteroidota</taxon>
        <taxon>Saprospiria</taxon>
        <taxon>Saprospirales</taxon>
        <taxon>Lewinellaceae</taxon>
        <taxon>Flavilitoribacter</taxon>
    </lineage>
</organism>
<dbReference type="EMBL" id="PDUD01000031">
    <property type="protein sequence ID" value="PHN03555.1"/>
    <property type="molecule type" value="Genomic_DNA"/>
</dbReference>
<proteinExistence type="predicted"/>